<accession>A0ABV0CSP2</accession>
<dbReference type="RefSeq" id="WP_346783352.1">
    <property type="nucleotide sequence ID" value="NZ_JBDLBR010000001.1"/>
</dbReference>
<protein>
    <recommendedName>
        <fullName evidence="3">Tyr recombinase domain-containing protein</fullName>
    </recommendedName>
</protein>
<evidence type="ECO:0000313" key="1">
    <source>
        <dbReference type="EMBL" id="MEN7535890.1"/>
    </source>
</evidence>
<dbReference type="EMBL" id="JBDLBR010000001">
    <property type="protein sequence ID" value="MEN7535890.1"/>
    <property type="molecule type" value="Genomic_DNA"/>
</dbReference>
<reference evidence="1 2" key="1">
    <citation type="submission" date="2024-05" db="EMBL/GenBank/DDBJ databases">
        <authorList>
            <person name="Park S."/>
        </authorList>
    </citation>
    <scope>NUCLEOTIDE SEQUENCE [LARGE SCALE GENOMIC DNA]</scope>
    <source>
        <strain evidence="1 2">DGU5</strain>
    </source>
</reference>
<keyword evidence="2" id="KW-1185">Reference proteome</keyword>
<evidence type="ECO:0008006" key="3">
    <source>
        <dbReference type="Google" id="ProtNLM"/>
    </source>
</evidence>
<evidence type="ECO:0000313" key="2">
    <source>
        <dbReference type="Proteomes" id="UP001484535"/>
    </source>
</evidence>
<proteinExistence type="predicted"/>
<organism evidence="1 2">
    <name type="scientific">Aurantiacibacter flavus</name>
    <dbReference type="NCBI Taxonomy" id="3145232"/>
    <lineage>
        <taxon>Bacteria</taxon>
        <taxon>Pseudomonadati</taxon>
        <taxon>Pseudomonadota</taxon>
        <taxon>Alphaproteobacteria</taxon>
        <taxon>Sphingomonadales</taxon>
        <taxon>Erythrobacteraceae</taxon>
        <taxon>Aurantiacibacter</taxon>
    </lineage>
</organism>
<gene>
    <name evidence="1" type="ORF">ABDJ38_01730</name>
</gene>
<comment type="caution">
    <text evidence="1">The sequence shown here is derived from an EMBL/GenBank/DDBJ whole genome shotgun (WGS) entry which is preliminary data.</text>
</comment>
<dbReference type="Proteomes" id="UP001484535">
    <property type="component" value="Unassembled WGS sequence"/>
</dbReference>
<name>A0ABV0CSP2_9SPHN</name>
<sequence length="92" mass="9958">MIAAIDARTGSRALATTKLASRLLALTAVRPGVLRLAEKTEFEDLDGENPLWRIPAAKMKLLAERKANPAFDFIVPLSKQAVAMALPWCALA</sequence>